<organism evidence="1 2">
    <name type="scientific">Clostridium cibarium</name>
    <dbReference type="NCBI Taxonomy" id="2762247"/>
    <lineage>
        <taxon>Bacteria</taxon>
        <taxon>Bacillati</taxon>
        <taxon>Bacillota</taxon>
        <taxon>Clostridia</taxon>
        <taxon>Eubacteriales</taxon>
        <taxon>Clostridiaceae</taxon>
        <taxon>Clostridium</taxon>
    </lineage>
</organism>
<evidence type="ECO:0000313" key="1">
    <source>
        <dbReference type="EMBL" id="MBD7910321.1"/>
    </source>
</evidence>
<gene>
    <name evidence="1" type="ORF">H9661_03020</name>
</gene>
<protein>
    <submittedName>
        <fullName evidence="1">Uncharacterized protein</fullName>
    </submittedName>
</protein>
<comment type="caution">
    <text evidence="1">The sequence shown here is derived from an EMBL/GenBank/DDBJ whole genome shotgun (WGS) entry which is preliminary data.</text>
</comment>
<evidence type="ECO:0000313" key="2">
    <source>
        <dbReference type="Proteomes" id="UP000627781"/>
    </source>
</evidence>
<sequence length="109" mass="12721">MGYDKVIHGHYEDLNNLNTLLRNYIEIYRLLVSSTSELNTIPLAKKSEVKDALDRIKEVGNLIDDLLDVIGKCEGSYVKYCFLKNEVIYENTQKENIKTEIHDELEYHN</sequence>
<dbReference type="RefSeq" id="WP_143318311.1">
    <property type="nucleotide sequence ID" value="NZ_JACSRA010000003.1"/>
</dbReference>
<dbReference type="Proteomes" id="UP000627781">
    <property type="component" value="Unassembled WGS sequence"/>
</dbReference>
<accession>A0ABR8PQ64</accession>
<dbReference type="EMBL" id="JACSRA010000003">
    <property type="protein sequence ID" value="MBD7910321.1"/>
    <property type="molecule type" value="Genomic_DNA"/>
</dbReference>
<name>A0ABR8PQ64_9CLOT</name>
<reference evidence="1 2" key="1">
    <citation type="submission" date="2020-08" db="EMBL/GenBank/DDBJ databases">
        <title>A Genomic Blueprint of the Chicken Gut Microbiome.</title>
        <authorList>
            <person name="Gilroy R."/>
            <person name="Ravi A."/>
            <person name="Getino M."/>
            <person name="Pursley I."/>
            <person name="Horton D.L."/>
            <person name="Alikhan N.-F."/>
            <person name="Baker D."/>
            <person name="Gharbi K."/>
            <person name="Hall N."/>
            <person name="Watson M."/>
            <person name="Adriaenssens E.M."/>
            <person name="Foster-Nyarko E."/>
            <person name="Jarju S."/>
            <person name="Secka A."/>
            <person name="Antonio M."/>
            <person name="Oren A."/>
            <person name="Chaudhuri R."/>
            <person name="La Ragione R.M."/>
            <person name="Hildebrand F."/>
            <person name="Pallen M.J."/>
        </authorList>
    </citation>
    <scope>NUCLEOTIDE SEQUENCE [LARGE SCALE GENOMIC DNA]</scope>
    <source>
        <strain evidence="1 2">Sa3CVN1</strain>
    </source>
</reference>
<proteinExistence type="predicted"/>
<keyword evidence="2" id="KW-1185">Reference proteome</keyword>